<name>M5IQU2_9BACT</name>
<comment type="caution">
    <text evidence="1">The sequence shown here is derived from an EMBL/GenBank/DDBJ whole genome shotgun (WGS) entry which is preliminary data.</text>
</comment>
<protein>
    <submittedName>
        <fullName evidence="1">Uncharacterized protein</fullName>
    </submittedName>
</protein>
<reference evidence="1 2" key="1">
    <citation type="journal article" date="2013" name="Genome Announc.">
        <title>Genome Sequence of Campylobacter showae UNSWCD, Isolated from a Patient with Crohn's Disease.</title>
        <authorList>
            <person name="Tay A.P."/>
            <person name="Kaakoush N.O."/>
            <person name="Deshpande N.P."/>
            <person name="Chen Z."/>
            <person name="Mitchell H."/>
            <person name="Wilkins M.R."/>
        </authorList>
    </citation>
    <scope>NUCLEOTIDE SEQUENCE [LARGE SCALE GENOMIC DNA]</scope>
    <source>
        <strain evidence="1 2">CSUNSWCD</strain>
    </source>
</reference>
<evidence type="ECO:0000313" key="1">
    <source>
        <dbReference type="EMBL" id="EKU11446.1"/>
    </source>
</evidence>
<dbReference type="Proteomes" id="UP000011939">
    <property type="component" value="Unassembled WGS sequence"/>
</dbReference>
<dbReference type="AlphaFoldDB" id="M5IQU2"/>
<gene>
    <name evidence="1" type="ORF">CSUNSWCD_2072</name>
</gene>
<proteinExistence type="predicted"/>
<dbReference type="EMBL" id="AMZQ01000007">
    <property type="protein sequence ID" value="EKU11446.1"/>
    <property type="molecule type" value="Genomic_DNA"/>
</dbReference>
<accession>M5IQU2</accession>
<sequence length="65" mass="7718">MPSRFRINFISFLTLNFDDKFDESIGKVGLKFSDRNLLYGHFENVIFKFKITLKARIFGDFIEGY</sequence>
<organism evidence="1 2">
    <name type="scientific">Campylobacter showae CSUNSWCD</name>
    <dbReference type="NCBI Taxonomy" id="1244083"/>
    <lineage>
        <taxon>Bacteria</taxon>
        <taxon>Pseudomonadati</taxon>
        <taxon>Campylobacterota</taxon>
        <taxon>Epsilonproteobacteria</taxon>
        <taxon>Campylobacterales</taxon>
        <taxon>Campylobacteraceae</taxon>
        <taxon>Campylobacter</taxon>
    </lineage>
</organism>
<dbReference type="PATRIC" id="fig|1244083.3.peg.1314"/>
<evidence type="ECO:0000313" key="2">
    <source>
        <dbReference type="Proteomes" id="UP000011939"/>
    </source>
</evidence>